<feature type="domain" description="Disease resistance protein winged helix" evidence="9">
    <location>
        <begin position="426"/>
        <end position="500"/>
    </location>
</feature>
<dbReference type="Pfam" id="PF25019">
    <property type="entry name" value="LRR_R13L1-DRL21"/>
    <property type="match status" value="1"/>
</dbReference>
<dbReference type="Gene3D" id="1.10.8.430">
    <property type="entry name" value="Helical domain of apoptotic protease-activating factors"/>
    <property type="match status" value="1"/>
</dbReference>
<dbReference type="PANTHER" id="PTHR36766:SF40">
    <property type="entry name" value="DISEASE RESISTANCE PROTEIN RGA3"/>
    <property type="match status" value="1"/>
</dbReference>
<keyword evidence="5" id="KW-0611">Plant defense</keyword>
<dbReference type="Pfam" id="PF18052">
    <property type="entry name" value="Rx_N"/>
    <property type="match status" value="1"/>
</dbReference>
<dbReference type="InterPro" id="IPR032675">
    <property type="entry name" value="LRR_dom_sf"/>
</dbReference>
<dbReference type="Proteomes" id="UP001140206">
    <property type="component" value="Chromosome 1"/>
</dbReference>
<reference evidence="11" key="1">
    <citation type="submission" date="2022-08" db="EMBL/GenBank/DDBJ databases">
        <authorList>
            <person name="Marques A."/>
        </authorList>
    </citation>
    <scope>NUCLEOTIDE SEQUENCE</scope>
    <source>
        <strain evidence="11">RhyPub2mFocal</strain>
        <tissue evidence="11">Leaves</tissue>
    </source>
</reference>
<evidence type="ECO:0000259" key="9">
    <source>
        <dbReference type="Pfam" id="PF23559"/>
    </source>
</evidence>
<dbReference type="AlphaFoldDB" id="A0AAV8HTZ0"/>
<dbReference type="PROSITE" id="PS51450">
    <property type="entry name" value="LRR"/>
    <property type="match status" value="1"/>
</dbReference>
<dbReference type="InterPro" id="IPR036388">
    <property type="entry name" value="WH-like_DNA-bd_sf"/>
</dbReference>
<evidence type="ECO:0000256" key="3">
    <source>
        <dbReference type="ARBA" id="ARBA00022737"/>
    </source>
</evidence>
<dbReference type="SUPFAM" id="SSF52540">
    <property type="entry name" value="P-loop containing nucleoside triphosphate hydrolases"/>
    <property type="match status" value="1"/>
</dbReference>
<evidence type="ECO:0000256" key="2">
    <source>
        <dbReference type="ARBA" id="ARBA00022614"/>
    </source>
</evidence>
<evidence type="ECO:0000259" key="7">
    <source>
        <dbReference type="Pfam" id="PF00931"/>
    </source>
</evidence>
<protein>
    <submittedName>
        <fullName evidence="11">NBS-LRR-like resistance protein</fullName>
    </submittedName>
</protein>
<dbReference type="GO" id="GO:0002758">
    <property type="term" value="P:innate immune response-activating signaling pathway"/>
    <property type="evidence" value="ECO:0007669"/>
    <property type="project" value="UniProtKB-ARBA"/>
</dbReference>
<dbReference type="InterPro" id="IPR027417">
    <property type="entry name" value="P-loop_NTPase"/>
</dbReference>
<sequence>MGSDIFLYPLISLAVNKARDALIEQICQKWGVDDDRKTLVRYLLTIQKKIQDVQQMNHPVRQWMEEVDAAVQQVVDVLNEFRYEALHCNAIGEDAASLKVMKHFFSSKNTNVIRSRMRNKLTKALRKVAEIVSVMNNFNLILLDPAVTIDRETFSFVVESEVIGREIDKEKIVRELMDPQRNRDNISVLAIVGMPGMGKTTLAQLVFNDARVKEHFQLLLWVCVSTEFTVINILKSIIIQASYRQDTIALNKEALQRELGEILGRKRYLLVLDDVWNDSLEKWEELRNLLFSKASSGSVIIVTTSNQRVASIMGTLPSHDLARLTEEHAWGLFEKYAFGAWDEDPTEVHSKFCRTIVQKCVGVPLVVKSFADLVRTKRDLRDWHTISKINILDYLLDETFQIFSIVKFSYDGLPSHVKQCFAFCAIFPIGYEIKRETLIQLWMANDLISTDGSMENLENKGRSIFNELCWRFFFQNIKEEEGVYGSITTCKMHEIMHGFARRITGNKCGIMQGVNDPTISQEVRHLHYRDETEFLGINNVLMRFPNIHTYLGPQAYNIQIEEQHSDLPKSSSLRALRFESKHPLKELGYMKHIKYLDLSYGNFTTLPETISTLYSLQTLNLSHSNIQELPTEMSYMINLRHLILNGCDFLKCMPIGFGQLKSLQTLTNYVLTDSRSAGSIIELNQLNFLSGQMSLSGLESVRDIEDAQIVNLAAKKNLSSLELHWGPSYITGERGNDQPVLEALAPHNELKYLSIYGYSGFKFPKWMMEALILRKLKRLTIHDCINCGELPPLWKLPLLEKLYLCTIKSLIYIVGGTEKQVEGSGSSITFPALKVLKVQSLPNLEGWHKENSESVGFPELNELFIYNCPRLKSLPVHGSSLSILKVEYSSNIKLL</sequence>
<gene>
    <name evidence="11" type="ORF">LUZ62_030923</name>
</gene>
<keyword evidence="12" id="KW-1185">Reference proteome</keyword>
<dbReference type="EMBL" id="JAMFTS010000001">
    <property type="protein sequence ID" value="KAJ4818357.1"/>
    <property type="molecule type" value="Genomic_DNA"/>
</dbReference>
<evidence type="ECO:0000259" key="10">
    <source>
        <dbReference type="Pfam" id="PF25019"/>
    </source>
</evidence>
<evidence type="ECO:0000256" key="4">
    <source>
        <dbReference type="ARBA" id="ARBA00022741"/>
    </source>
</evidence>
<dbReference type="InterPro" id="IPR058922">
    <property type="entry name" value="WHD_DRP"/>
</dbReference>
<evidence type="ECO:0000256" key="5">
    <source>
        <dbReference type="ARBA" id="ARBA00022821"/>
    </source>
</evidence>
<dbReference type="InterPro" id="IPR056789">
    <property type="entry name" value="LRR_R13L1-DRL21"/>
</dbReference>
<dbReference type="GO" id="GO:0042742">
    <property type="term" value="P:defense response to bacterium"/>
    <property type="evidence" value="ECO:0007669"/>
    <property type="project" value="UniProtKB-ARBA"/>
</dbReference>
<feature type="domain" description="NB-ARC" evidence="7">
    <location>
        <begin position="168"/>
        <end position="339"/>
    </location>
</feature>
<comment type="caution">
    <text evidence="11">The sequence shown here is derived from an EMBL/GenBank/DDBJ whole genome shotgun (WGS) entry which is preliminary data.</text>
</comment>
<evidence type="ECO:0000313" key="12">
    <source>
        <dbReference type="Proteomes" id="UP001140206"/>
    </source>
</evidence>
<dbReference type="GO" id="GO:0009626">
    <property type="term" value="P:plant-type hypersensitive response"/>
    <property type="evidence" value="ECO:0007669"/>
    <property type="project" value="UniProtKB-ARBA"/>
</dbReference>
<evidence type="ECO:0000256" key="1">
    <source>
        <dbReference type="ARBA" id="ARBA00008894"/>
    </source>
</evidence>
<dbReference type="Pfam" id="PF23559">
    <property type="entry name" value="WHD_DRP"/>
    <property type="match status" value="1"/>
</dbReference>
<feature type="domain" description="Disease resistance N-terminal" evidence="8">
    <location>
        <begin position="11"/>
        <end position="96"/>
    </location>
</feature>
<evidence type="ECO:0000313" key="11">
    <source>
        <dbReference type="EMBL" id="KAJ4818357.1"/>
    </source>
</evidence>
<dbReference type="Gene3D" id="3.80.10.10">
    <property type="entry name" value="Ribonuclease Inhibitor"/>
    <property type="match status" value="1"/>
</dbReference>
<dbReference type="FunFam" id="1.10.10.10:FF:000322">
    <property type="entry name" value="Probable disease resistance protein At1g63360"/>
    <property type="match status" value="1"/>
</dbReference>
<keyword evidence="6" id="KW-0067">ATP-binding</keyword>
<evidence type="ECO:0000259" key="8">
    <source>
        <dbReference type="Pfam" id="PF18052"/>
    </source>
</evidence>
<keyword evidence="3" id="KW-0677">Repeat</keyword>
<keyword evidence="4" id="KW-0547">Nucleotide-binding</keyword>
<dbReference type="GO" id="GO:0043531">
    <property type="term" value="F:ADP binding"/>
    <property type="evidence" value="ECO:0007669"/>
    <property type="project" value="InterPro"/>
</dbReference>
<dbReference type="PANTHER" id="PTHR36766">
    <property type="entry name" value="PLANT BROAD-SPECTRUM MILDEW RESISTANCE PROTEIN RPW8"/>
    <property type="match status" value="1"/>
</dbReference>
<organism evidence="11 12">
    <name type="scientific">Rhynchospora pubera</name>
    <dbReference type="NCBI Taxonomy" id="906938"/>
    <lineage>
        <taxon>Eukaryota</taxon>
        <taxon>Viridiplantae</taxon>
        <taxon>Streptophyta</taxon>
        <taxon>Embryophyta</taxon>
        <taxon>Tracheophyta</taxon>
        <taxon>Spermatophyta</taxon>
        <taxon>Magnoliopsida</taxon>
        <taxon>Liliopsida</taxon>
        <taxon>Poales</taxon>
        <taxon>Cyperaceae</taxon>
        <taxon>Cyperoideae</taxon>
        <taxon>Rhynchosporeae</taxon>
        <taxon>Rhynchospora</taxon>
    </lineage>
</organism>
<evidence type="ECO:0000256" key="6">
    <source>
        <dbReference type="ARBA" id="ARBA00022840"/>
    </source>
</evidence>
<dbReference type="GO" id="GO:0005524">
    <property type="term" value="F:ATP binding"/>
    <property type="evidence" value="ECO:0007669"/>
    <property type="project" value="UniProtKB-KW"/>
</dbReference>
<dbReference type="SUPFAM" id="SSF52058">
    <property type="entry name" value="L domain-like"/>
    <property type="match status" value="1"/>
</dbReference>
<dbReference type="Gene3D" id="3.40.50.300">
    <property type="entry name" value="P-loop containing nucleotide triphosphate hydrolases"/>
    <property type="match status" value="1"/>
</dbReference>
<dbReference type="FunFam" id="3.40.50.300:FF:001091">
    <property type="entry name" value="Probable disease resistance protein At1g61300"/>
    <property type="match status" value="1"/>
</dbReference>
<dbReference type="Pfam" id="PF00931">
    <property type="entry name" value="NB-ARC"/>
    <property type="match status" value="1"/>
</dbReference>
<proteinExistence type="inferred from homology"/>
<dbReference type="Gene3D" id="1.20.5.4130">
    <property type="match status" value="1"/>
</dbReference>
<dbReference type="InterPro" id="IPR002182">
    <property type="entry name" value="NB-ARC"/>
</dbReference>
<dbReference type="InterPro" id="IPR041118">
    <property type="entry name" value="Rx_N"/>
</dbReference>
<feature type="domain" description="R13L1/DRL21-like LRR repeat region" evidence="10">
    <location>
        <begin position="681"/>
        <end position="805"/>
    </location>
</feature>
<dbReference type="InterPro" id="IPR001611">
    <property type="entry name" value="Leu-rich_rpt"/>
</dbReference>
<dbReference type="Pfam" id="PF13855">
    <property type="entry name" value="LRR_8"/>
    <property type="match status" value="1"/>
</dbReference>
<dbReference type="InterPro" id="IPR042197">
    <property type="entry name" value="Apaf_helical"/>
</dbReference>
<dbReference type="Gene3D" id="1.10.10.10">
    <property type="entry name" value="Winged helix-like DNA-binding domain superfamily/Winged helix DNA-binding domain"/>
    <property type="match status" value="1"/>
</dbReference>
<dbReference type="PRINTS" id="PR00364">
    <property type="entry name" value="DISEASERSIST"/>
</dbReference>
<keyword evidence="2" id="KW-0433">Leucine-rich repeat</keyword>
<comment type="similarity">
    <text evidence="1">Belongs to the disease resistance NB-LRR family.</text>
</comment>
<accession>A0AAV8HTZ0</accession>
<name>A0AAV8HTZ0_9POAL</name>